<keyword evidence="2" id="KW-1185">Reference proteome</keyword>
<evidence type="ECO:0000313" key="2">
    <source>
        <dbReference type="Proteomes" id="UP000637423"/>
    </source>
</evidence>
<comment type="caution">
    <text evidence="1">The sequence shown here is derived from an EMBL/GenBank/DDBJ whole genome shotgun (WGS) entry which is preliminary data.</text>
</comment>
<dbReference type="AlphaFoldDB" id="A0A916XRS2"/>
<reference evidence="1" key="2">
    <citation type="submission" date="2020-09" db="EMBL/GenBank/DDBJ databases">
        <authorList>
            <person name="Sun Q."/>
            <person name="Zhou Y."/>
        </authorList>
    </citation>
    <scope>NUCLEOTIDE SEQUENCE</scope>
    <source>
        <strain evidence="1">CGMCC 1.10998</strain>
    </source>
</reference>
<organism evidence="1 2">
    <name type="scientific">Undibacterium terreum</name>
    <dbReference type="NCBI Taxonomy" id="1224302"/>
    <lineage>
        <taxon>Bacteria</taxon>
        <taxon>Pseudomonadati</taxon>
        <taxon>Pseudomonadota</taxon>
        <taxon>Betaproteobacteria</taxon>
        <taxon>Burkholderiales</taxon>
        <taxon>Oxalobacteraceae</taxon>
        <taxon>Undibacterium</taxon>
    </lineage>
</organism>
<accession>A0A916XRS2</accession>
<dbReference type="SUPFAM" id="SSF55486">
    <property type="entry name" value="Metalloproteases ('zincins'), catalytic domain"/>
    <property type="match status" value="1"/>
</dbReference>
<dbReference type="EMBL" id="BMED01000006">
    <property type="protein sequence ID" value="GGC93445.1"/>
    <property type="molecule type" value="Genomic_DNA"/>
</dbReference>
<reference evidence="1" key="1">
    <citation type="journal article" date="2014" name="Int. J. Syst. Evol. Microbiol.">
        <title>Complete genome sequence of Corynebacterium casei LMG S-19264T (=DSM 44701T), isolated from a smear-ripened cheese.</title>
        <authorList>
            <consortium name="US DOE Joint Genome Institute (JGI-PGF)"/>
            <person name="Walter F."/>
            <person name="Albersmeier A."/>
            <person name="Kalinowski J."/>
            <person name="Ruckert C."/>
        </authorList>
    </citation>
    <scope>NUCLEOTIDE SEQUENCE</scope>
    <source>
        <strain evidence="1">CGMCC 1.10998</strain>
    </source>
</reference>
<evidence type="ECO:0000313" key="1">
    <source>
        <dbReference type="EMBL" id="GGC93445.1"/>
    </source>
</evidence>
<proteinExistence type="predicted"/>
<name>A0A916XRS2_9BURK</name>
<dbReference type="Proteomes" id="UP000637423">
    <property type="component" value="Unassembled WGS sequence"/>
</dbReference>
<sequence>MFDTDYSPQSTNQYEWRAREGASIFLDGIAARRNAADFEDECVYTAIHELGHVFNLFHSPAPSYMERSATFPTTFPLKSCAFSTAETQLLRQCSSSEYIRPGGSAFGVLGGLAKGNVYESEANAPDLPKLRIKMDRTAFWQFEPVELDVEFSLPEKGGWKSRPIPDRLDTGFDDFNIWIEEPSGEKRRYRSIKHFCQSTAHLDVSPDKPFRRDISIFGQSGSFAFQKIGVHRVYATFKIADRVTISSNSIELEILPPRWEDSYFVAAHKVLHDVDLSRLLYYRTLDRSRKRKLRQLYDLAAIKKRHPLTGAIQYGLGRALAHQVEHGKSKGSTLANFTSQAQLYLSAATKRKDLGLHRREVAERKLASMKK</sequence>
<protein>
    <submittedName>
        <fullName evidence="1">Uncharacterized protein</fullName>
    </submittedName>
</protein>
<gene>
    <name evidence="1" type="ORF">GCM10011396_45900</name>
</gene>